<protein>
    <submittedName>
        <fullName evidence="2">Uncharacterized protein</fullName>
    </submittedName>
</protein>
<reference evidence="2 3" key="1">
    <citation type="submission" date="2007-06" db="EMBL/GenBank/DDBJ databases">
        <title>The Genome Sequence of Coccidioides posadasii RMSCC_3488.</title>
        <authorList>
            <consortium name="Coccidioides Genome Resources Consortium"/>
            <consortium name="The Broad Institute Genome Sequencing Platform"/>
            <person name="Henn M.R."/>
            <person name="Sykes S."/>
            <person name="Young S."/>
            <person name="Jaffe D."/>
            <person name="Berlin A."/>
            <person name="Alvarez P."/>
            <person name="Butler J."/>
            <person name="Gnerre S."/>
            <person name="Grabherr M."/>
            <person name="Mauceli E."/>
            <person name="Brockman W."/>
            <person name="Kodira C."/>
            <person name="Alvarado L."/>
            <person name="Zeng Q."/>
            <person name="Crawford M."/>
            <person name="Antoine C."/>
            <person name="Devon K."/>
            <person name="Galgiani J."/>
            <person name="Orsborn K."/>
            <person name="Lewis M.L."/>
            <person name="Nusbaum C."/>
            <person name="Galagan J."/>
            <person name="Birren B."/>
        </authorList>
    </citation>
    <scope>NUCLEOTIDE SEQUENCE [LARGE SCALE GENOMIC DNA]</scope>
    <source>
        <strain evidence="2 3">RMSCC 3488</strain>
    </source>
</reference>
<reference evidence="3" key="2">
    <citation type="journal article" date="2009" name="Genome Res.">
        <title>Comparative genomic analyses of the human fungal pathogens Coccidioides and their relatives.</title>
        <authorList>
            <person name="Sharpton T.J."/>
            <person name="Stajich J.E."/>
            <person name="Rounsley S.D."/>
            <person name="Gardner M.J."/>
            <person name="Wortman J.R."/>
            <person name="Jordar V.S."/>
            <person name="Maiti R."/>
            <person name="Kodira C.D."/>
            <person name="Neafsey D.E."/>
            <person name="Zeng Q."/>
            <person name="Hung C.-Y."/>
            <person name="McMahan C."/>
            <person name="Muszewska A."/>
            <person name="Grynberg M."/>
            <person name="Mandel M.A."/>
            <person name="Kellner E.M."/>
            <person name="Barker B.M."/>
            <person name="Galgiani J.N."/>
            <person name="Orbach M.J."/>
            <person name="Kirkland T.N."/>
            <person name="Cole G.T."/>
            <person name="Henn M.R."/>
            <person name="Birren B.W."/>
            <person name="Taylor J.W."/>
        </authorList>
    </citation>
    <scope>NUCLEOTIDE SEQUENCE [LARGE SCALE GENOMIC DNA]</scope>
    <source>
        <strain evidence="3">RMSCC 3488</strain>
    </source>
</reference>
<feature type="compositionally biased region" description="Polar residues" evidence="1">
    <location>
        <begin position="125"/>
        <end position="163"/>
    </location>
</feature>
<proteinExistence type="predicted"/>
<dbReference type="VEuPathDB" id="FungiDB:CPAG_09394"/>
<organism evidence="2 3">
    <name type="scientific">Coccidioides posadasii RMSCC 3488</name>
    <dbReference type="NCBI Taxonomy" id="454284"/>
    <lineage>
        <taxon>Eukaryota</taxon>
        <taxon>Fungi</taxon>
        <taxon>Dikarya</taxon>
        <taxon>Ascomycota</taxon>
        <taxon>Pezizomycotina</taxon>
        <taxon>Eurotiomycetes</taxon>
        <taxon>Eurotiomycetidae</taxon>
        <taxon>Onygenales</taxon>
        <taxon>Onygenaceae</taxon>
        <taxon>Coccidioides</taxon>
    </lineage>
</organism>
<dbReference type="Proteomes" id="UP000054567">
    <property type="component" value="Unassembled WGS sequence"/>
</dbReference>
<evidence type="ECO:0000313" key="2">
    <source>
        <dbReference type="EMBL" id="KMM73105.1"/>
    </source>
</evidence>
<reference evidence="3" key="3">
    <citation type="journal article" date="2010" name="Genome Res.">
        <title>Population genomic sequencing of Coccidioides fungi reveals recent hybridization and transposon control.</title>
        <authorList>
            <person name="Neafsey D.E."/>
            <person name="Barker B.M."/>
            <person name="Sharpton T.J."/>
            <person name="Stajich J.E."/>
            <person name="Park D.J."/>
            <person name="Whiston E."/>
            <person name="Hung C.-Y."/>
            <person name="McMahan C."/>
            <person name="White J."/>
            <person name="Sykes S."/>
            <person name="Heiman D."/>
            <person name="Young S."/>
            <person name="Zeng Q."/>
            <person name="Abouelleil A."/>
            <person name="Aftuck L."/>
            <person name="Bessette D."/>
            <person name="Brown A."/>
            <person name="FitzGerald M."/>
            <person name="Lui A."/>
            <person name="Macdonald J.P."/>
            <person name="Priest M."/>
            <person name="Orbach M.J."/>
            <person name="Galgiani J.N."/>
            <person name="Kirkland T.N."/>
            <person name="Cole G.T."/>
            <person name="Birren B.W."/>
            <person name="Henn M.R."/>
            <person name="Taylor J.W."/>
            <person name="Rounsley S.D."/>
        </authorList>
    </citation>
    <scope>NUCLEOTIDE SEQUENCE [LARGE SCALE GENOMIC DNA]</scope>
    <source>
        <strain evidence="3">RMSCC 3488</strain>
    </source>
</reference>
<feature type="compositionally biased region" description="Polar residues" evidence="1">
    <location>
        <begin position="1"/>
        <end position="22"/>
    </location>
</feature>
<name>A0A0J6FUP2_COCPO</name>
<dbReference type="OrthoDB" id="5345625at2759"/>
<evidence type="ECO:0000313" key="3">
    <source>
        <dbReference type="Proteomes" id="UP000054567"/>
    </source>
</evidence>
<dbReference type="AlphaFoldDB" id="A0A0J6FUP2"/>
<dbReference type="EMBL" id="DS268114">
    <property type="protein sequence ID" value="KMM73105.1"/>
    <property type="molecule type" value="Genomic_DNA"/>
</dbReference>
<feature type="region of interest" description="Disordered" evidence="1">
    <location>
        <begin position="113"/>
        <end position="172"/>
    </location>
</feature>
<feature type="region of interest" description="Disordered" evidence="1">
    <location>
        <begin position="1"/>
        <end position="56"/>
    </location>
</feature>
<gene>
    <name evidence="2" type="ORF">CPAG_09394</name>
</gene>
<accession>A0A0J6FUP2</accession>
<evidence type="ECO:0000256" key="1">
    <source>
        <dbReference type="SAM" id="MobiDB-lite"/>
    </source>
</evidence>
<feature type="region of interest" description="Disordered" evidence="1">
    <location>
        <begin position="244"/>
        <end position="295"/>
    </location>
</feature>
<feature type="compositionally biased region" description="Polar residues" evidence="1">
    <location>
        <begin position="280"/>
        <end position="291"/>
    </location>
</feature>
<feature type="compositionally biased region" description="Low complexity" evidence="1">
    <location>
        <begin position="259"/>
        <end position="279"/>
    </location>
</feature>
<sequence length="357" mass="39298">MPTPIPSTTSRQALLEKSSNSILPPPNHFNAPNSTMNKPITLPKGTGVPVTSPPAVAGQKRSIDHVDADDAMTHGSFHQATRDQEFYVYEEPSRSIVDLGRETSYLRQSAAVADPRLARREQESQESVGLSSLLNLSQASENNFSITHPTTTRQSTGDSTEPTRSVVPTDPEERRIFIQEKATLLRVRLQAAVKVMDRKQDLDRRLAEFEARYAAQRMYWEETIAQLNKSCEIAAALYKAVPNEKTPKLDPSPSLREGGPMPTMDSSPPSSSASGTPHSQATPKQTASSSHRQSHGLMSPIHLARSDQHGNVIIVDRDINCSVEKMMAKVKRGEALDGLLKLMETTTEYDGLDEWTG</sequence>